<dbReference type="GO" id="GO:0006351">
    <property type="term" value="P:DNA-templated transcription"/>
    <property type="evidence" value="ECO:0007669"/>
    <property type="project" value="TreeGrafter"/>
</dbReference>
<keyword evidence="4" id="KW-0804">Transcription</keyword>
<dbReference type="Pfam" id="PF03466">
    <property type="entry name" value="LysR_substrate"/>
    <property type="match status" value="1"/>
</dbReference>
<dbReference type="PANTHER" id="PTHR30537:SF74">
    <property type="entry name" value="HTH-TYPE TRANSCRIPTIONAL REGULATOR TRPI"/>
    <property type="match status" value="1"/>
</dbReference>
<keyword evidence="3" id="KW-0238">DNA-binding</keyword>
<evidence type="ECO:0000256" key="3">
    <source>
        <dbReference type="ARBA" id="ARBA00023125"/>
    </source>
</evidence>
<evidence type="ECO:0000256" key="4">
    <source>
        <dbReference type="ARBA" id="ARBA00023163"/>
    </source>
</evidence>
<gene>
    <name evidence="6" type="ORF">G4223_10885</name>
</gene>
<evidence type="ECO:0000259" key="5">
    <source>
        <dbReference type="PROSITE" id="PS50931"/>
    </source>
</evidence>
<dbReference type="PRINTS" id="PR00039">
    <property type="entry name" value="HTHLYSR"/>
</dbReference>
<evidence type="ECO:0000256" key="2">
    <source>
        <dbReference type="ARBA" id="ARBA00023015"/>
    </source>
</evidence>
<keyword evidence="2" id="KW-0805">Transcription regulation</keyword>
<dbReference type="SUPFAM" id="SSF46785">
    <property type="entry name" value="Winged helix' DNA-binding domain"/>
    <property type="match status" value="1"/>
</dbReference>
<dbReference type="GO" id="GO:0043565">
    <property type="term" value="F:sequence-specific DNA binding"/>
    <property type="evidence" value="ECO:0007669"/>
    <property type="project" value="TreeGrafter"/>
</dbReference>
<dbReference type="Proteomes" id="UP000480684">
    <property type="component" value="Unassembled WGS sequence"/>
</dbReference>
<proteinExistence type="inferred from homology"/>
<organism evidence="6 7">
    <name type="scientific">Magnetospirillum aberrantis SpK</name>
    <dbReference type="NCBI Taxonomy" id="908842"/>
    <lineage>
        <taxon>Bacteria</taxon>
        <taxon>Pseudomonadati</taxon>
        <taxon>Pseudomonadota</taxon>
        <taxon>Alphaproteobacteria</taxon>
        <taxon>Rhodospirillales</taxon>
        <taxon>Rhodospirillaceae</taxon>
        <taxon>Magnetospirillum</taxon>
    </lineage>
</organism>
<dbReference type="GO" id="GO:0003700">
    <property type="term" value="F:DNA-binding transcription factor activity"/>
    <property type="evidence" value="ECO:0007669"/>
    <property type="project" value="InterPro"/>
</dbReference>
<comment type="caution">
    <text evidence="6">The sequence shown here is derived from an EMBL/GenBank/DDBJ whole genome shotgun (WGS) entry which is preliminary data.</text>
</comment>
<dbReference type="PANTHER" id="PTHR30537">
    <property type="entry name" value="HTH-TYPE TRANSCRIPTIONAL REGULATOR"/>
    <property type="match status" value="1"/>
</dbReference>
<dbReference type="InterPro" id="IPR036390">
    <property type="entry name" value="WH_DNA-bd_sf"/>
</dbReference>
<evidence type="ECO:0000313" key="7">
    <source>
        <dbReference type="Proteomes" id="UP000480684"/>
    </source>
</evidence>
<dbReference type="PROSITE" id="PS50931">
    <property type="entry name" value="HTH_LYSR"/>
    <property type="match status" value="1"/>
</dbReference>
<dbReference type="RefSeq" id="WP_163679146.1">
    <property type="nucleotide sequence ID" value="NZ_JAAIYP010000037.1"/>
</dbReference>
<accession>A0A7C9UZS6</accession>
<dbReference type="InterPro" id="IPR058163">
    <property type="entry name" value="LysR-type_TF_proteobact-type"/>
</dbReference>
<protein>
    <submittedName>
        <fullName evidence="6">LysR family transcriptional regulator</fullName>
    </submittedName>
</protein>
<dbReference type="Pfam" id="PF00126">
    <property type="entry name" value="HTH_1"/>
    <property type="match status" value="1"/>
</dbReference>
<dbReference type="FunFam" id="1.10.10.10:FF:000038">
    <property type="entry name" value="Glycine cleavage system transcriptional activator"/>
    <property type="match status" value="1"/>
</dbReference>
<dbReference type="InterPro" id="IPR005119">
    <property type="entry name" value="LysR_subst-bd"/>
</dbReference>
<dbReference type="InterPro" id="IPR036388">
    <property type="entry name" value="WH-like_DNA-bd_sf"/>
</dbReference>
<reference evidence="6 7" key="1">
    <citation type="submission" date="2020-02" db="EMBL/GenBank/DDBJ databases">
        <authorList>
            <person name="Dziuba M."/>
            <person name="Kuznetsov B."/>
            <person name="Mardanov A."/>
            <person name="Ravin N."/>
            <person name="Grouzdev D."/>
        </authorList>
    </citation>
    <scope>NUCLEOTIDE SEQUENCE [LARGE SCALE GENOMIC DNA]</scope>
    <source>
        <strain evidence="6 7">SpK</strain>
    </source>
</reference>
<evidence type="ECO:0000313" key="6">
    <source>
        <dbReference type="EMBL" id="NFV80614.1"/>
    </source>
</evidence>
<dbReference type="SUPFAM" id="SSF53850">
    <property type="entry name" value="Periplasmic binding protein-like II"/>
    <property type="match status" value="1"/>
</dbReference>
<dbReference type="AlphaFoldDB" id="A0A7C9UZS6"/>
<evidence type="ECO:0000256" key="1">
    <source>
        <dbReference type="ARBA" id="ARBA00009437"/>
    </source>
</evidence>
<name>A0A7C9UZS6_9PROT</name>
<keyword evidence="7" id="KW-1185">Reference proteome</keyword>
<feature type="domain" description="HTH lysR-type" evidence="5">
    <location>
        <begin position="5"/>
        <end position="62"/>
    </location>
</feature>
<dbReference type="EMBL" id="JAAIYP010000037">
    <property type="protein sequence ID" value="NFV80614.1"/>
    <property type="molecule type" value="Genomic_DNA"/>
</dbReference>
<dbReference type="Gene3D" id="1.10.10.10">
    <property type="entry name" value="Winged helix-like DNA-binding domain superfamily/Winged helix DNA-binding domain"/>
    <property type="match status" value="1"/>
</dbReference>
<dbReference type="CDD" id="cd08432">
    <property type="entry name" value="PBP2_GcdR_TrpI_HvrB_AmpR_like"/>
    <property type="match status" value="1"/>
</dbReference>
<comment type="similarity">
    <text evidence="1">Belongs to the LysR transcriptional regulatory family.</text>
</comment>
<dbReference type="Gene3D" id="3.40.190.10">
    <property type="entry name" value="Periplasmic binding protein-like II"/>
    <property type="match status" value="2"/>
</dbReference>
<sequence length="296" mass="32025">MHKLPPLNALRTFEAAARHQNFTLAAAELCVTPGAVSRQINALEQYFGIRLFVRANRCVTLTEAGRRYFAAVAAPLAEIARAGTVLDHDHGGKVVVDCLPTLAMHWLMQRLPAFRLAHPDILVDVRTATGPVDTRQPFDLAVRRDPAHFAGLTATPLMTEWSVPVCSAEFARLHHLETLADLGRVPVLHIRARADLWPSWCRAKGMAPAALGPRQDVDHTFVAMQAAEDGLGVAMVPLIFAKRLLKAGRLSCPLSGAEAVTGTYSLLRPATPPTAEAEAFARWLAAECATAPPSES</sequence>
<dbReference type="InterPro" id="IPR000847">
    <property type="entry name" value="LysR_HTH_N"/>
</dbReference>